<dbReference type="InterPro" id="IPR003777">
    <property type="entry name" value="XdhC_CoxI"/>
</dbReference>
<evidence type="ECO:0000259" key="2">
    <source>
        <dbReference type="Pfam" id="PF13478"/>
    </source>
</evidence>
<dbReference type="NCBIfam" id="NF045664">
    <property type="entry name" value="XdhC_rel_AOR"/>
    <property type="match status" value="1"/>
</dbReference>
<proteinExistence type="predicted"/>
<dbReference type="InterPro" id="IPR052698">
    <property type="entry name" value="MoCofactor_Util/Proc"/>
</dbReference>
<evidence type="ECO:0000259" key="1">
    <source>
        <dbReference type="Pfam" id="PF02625"/>
    </source>
</evidence>
<dbReference type="KEGG" id="dwd:DSCW_31200"/>
<dbReference type="PANTHER" id="PTHR30388">
    <property type="entry name" value="ALDEHYDE OXIDOREDUCTASE MOLYBDENUM COFACTOR ASSEMBLY PROTEIN"/>
    <property type="match status" value="1"/>
</dbReference>
<evidence type="ECO:0000313" key="3">
    <source>
        <dbReference type="EMBL" id="BBO75703.1"/>
    </source>
</evidence>
<reference evidence="3 4" key="1">
    <citation type="submission" date="2019-11" db="EMBL/GenBank/DDBJ databases">
        <title>Comparative genomics of hydrocarbon-degrading Desulfosarcina strains.</title>
        <authorList>
            <person name="Watanabe M."/>
            <person name="Kojima H."/>
            <person name="Fukui M."/>
        </authorList>
    </citation>
    <scope>NUCLEOTIDE SEQUENCE [LARGE SCALE GENOMIC DNA]</scope>
    <source>
        <strain evidence="3 4">PP31</strain>
    </source>
</reference>
<dbReference type="Proteomes" id="UP000427769">
    <property type="component" value="Chromosome"/>
</dbReference>
<dbReference type="InterPro" id="IPR027051">
    <property type="entry name" value="XdhC_Rossmann_dom"/>
</dbReference>
<feature type="domain" description="XdhC Rossmann" evidence="2">
    <location>
        <begin position="197"/>
        <end position="340"/>
    </location>
</feature>
<sequence length="352" mass="38300">MNQIVSAACELIDRGESFVLATIVSRSGSTPRTAGSRMIVTADGSGIGTVGGGLLEAEVMSRAKTLIQTGQSTILPFDLSYKNVDTMDMICGGRAEVLLDCIRPTSAILDIFHRWRGLLAERKKGLLLTVVDVNDETVERIDHCLAVNEDEILGHWPLGEAALEKVRQEAAQISSAITLTIDEGFVLLEPVQPVCTLYLFGAGHVALFTAAMAAMVGFRVSVADDREEFANRQRFPDAHEIRALENFERAFDGIGVGTQDYIVILTRGHLHDKTVLARALRTEAGYIGMIGSRKKRDAIYGVLLKEGATQADIERVHSPIGLAIDAETPEEIAVSIVAEMIQHRANKHKAVR</sequence>
<keyword evidence="4" id="KW-1185">Reference proteome</keyword>
<dbReference type="Pfam" id="PF02625">
    <property type="entry name" value="XdhC_CoxI"/>
    <property type="match status" value="1"/>
</dbReference>
<organism evidence="3 4">
    <name type="scientific">Desulfosarcina widdelii</name>
    <dbReference type="NCBI Taxonomy" id="947919"/>
    <lineage>
        <taxon>Bacteria</taxon>
        <taxon>Pseudomonadati</taxon>
        <taxon>Thermodesulfobacteriota</taxon>
        <taxon>Desulfobacteria</taxon>
        <taxon>Desulfobacterales</taxon>
        <taxon>Desulfosarcinaceae</taxon>
        <taxon>Desulfosarcina</taxon>
    </lineage>
</organism>
<dbReference type="OrthoDB" id="9815497at2"/>
<feature type="domain" description="XdhC- CoxI" evidence="1">
    <location>
        <begin position="12"/>
        <end position="77"/>
    </location>
</feature>
<accession>A0A5K7Z753</accession>
<gene>
    <name evidence="3" type="ORF">DSCW_31200</name>
</gene>
<dbReference type="RefSeq" id="WP_155304600.1">
    <property type="nucleotide sequence ID" value="NZ_AP021875.1"/>
</dbReference>
<evidence type="ECO:0000313" key="4">
    <source>
        <dbReference type="Proteomes" id="UP000427769"/>
    </source>
</evidence>
<dbReference type="Pfam" id="PF13478">
    <property type="entry name" value="XdhC_C"/>
    <property type="match status" value="1"/>
</dbReference>
<dbReference type="EMBL" id="AP021875">
    <property type="protein sequence ID" value="BBO75703.1"/>
    <property type="molecule type" value="Genomic_DNA"/>
</dbReference>
<name>A0A5K7Z753_9BACT</name>
<dbReference type="PANTHER" id="PTHR30388:SF6">
    <property type="entry name" value="XANTHINE DEHYDROGENASE SUBUNIT A-RELATED"/>
    <property type="match status" value="1"/>
</dbReference>
<protein>
    <submittedName>
        <fullName evidence="3">Xanthine dehydrogenase</fullName>
    </submittedName>
</protein>
<dbReference type="Gene3D" id="3.40.50.720">
    <property type="entry name" value="NAD(P)-binding Rossmann-like Domain"/>
    <property type="match status" value="1"/>
</dbReference>
<dbReference type="AlphaFoldDB" id="A0A5K7Z753"/>